<evidence type="ECO:0000313" key="3">
    <source>
        <dbReference type="Proteomes" id="UP000439903"/>
    </source>
</evidence>
<name>A0A8H3XIZ1_GIGMA</name>
<keyword evidence="3" id="KW-1185">Reference proteome</keyword>
<proteinExistence type="predicted"/>
<evidence type="ECO:0000313" key="2">
    <source>
        <dbReference type="EMBL" id="KAF0469284.1"/>
    </source>
</evidence>
<gene>
    <name evidence="2" type="ORF">F8M41_025597</name>
</gene>
<evidence type="ECO:0000256" key="1">
    <source>
        <dbReference type="SAM" id="MobiDB-lite"/>
    </source>
</evidence>
<organism evidence="2 3">
    <name type="scientific">Gigaspora margarita</name>
    <dbReference type="NCBI Taxonomy" id="4874"/>
    <lineage>
        <taxon>Eukaryota</taxon>
        <taxon>Fungi</taxon>
        <taxon>Fungi incertae sedis</taxon>
        <taxon>Mucoromycota</taxon>
        <taxon>Glomeromycotina</taxon>
        <taxon>Glomeromycetes</taxon>
        <taxon>Diversisporales</taxon>
        <taxon>Gigasporaceae</taxon>
        <taxon>Gigaspora</taxon>
    </lineage>
</organism>
<comment type="caution">
    <text evidence="2">The sequence shown here is derived from an EMBL/GenBank/DDBJ whole genome shotgun (WGS) entry which is preliminary data.</text>
</comment>
<dbReference type="OrthoDB" id="2420821at2759"/>
<sequence length="311" mass="36088">MRYGGPPVVPRRGKTHTTTAVWRTSSSPEKGLNSHNYGGDLLVSRLMVFLSVVKHRLHNEDVNFFWNKIEQLYLDSEISLRTTTEEHLAMKAAKNAGKRKSMESSENNIPENLNEINQDNQDMESDDDVELTDLSPSNDFEKVKTILPWQHAIGKIRIVRSSVHDWFVGKHNISEDFHEFQRQTTEQLKNNPSLSYVTDIVQILCLSSIMFIKEDKPEYLQCSDQRKSMLPKRLIPSPLPAVVQLIIVEYSMLLTDTITRNFFLTLTPNSIDHKIDEDTFVHRYCHLLLEEIFNTSDYGFVWVRQALIYIF</sequence>
<dbReference type="EMBL" id="WTPW01000922">
    <property type="protein sequence ID" value="KAF0469284.1"/>
    <property type="molecule type" value="Genomic_DNA"/>
</dbReference>
<feature type="compositionally biased region" description="Low complexity" evidence="1">
    <location>
        <begin position="104"/>
        <end position="117"/>
    </location>
</feature>
<protein>
    <submittedName>
        <fullName evidence="2">Uncharacterized protein</fullName>
    </submittedName>
</protein>
<accession>A0A8H3XIZ1</accession>
<dbReference type="AlphaFoldDB" id="A0A8H3XIZ1"/>
<feature type="region of interest" description="Disordered" evidence="1">
    <location>
        <begin position="94"/>
        <end position="129"/>
    </location>
</feature>
<dbReference type="Proteomes" id="UP000439903">
    <property type="component" value="Unassembled WGS sequence"/>
</dbReference>
<reference evidence="2 3" key="1">
    <citation type="journal article" date="2019" name="Environ. Microbiol.">
        <title>At the nexus of three kingdoms: the genome of the mycorrhizal fungus Gigaspora margarita provides insights into plant, endobacterial and fungal interactions.</title>
        <authorList>
            <person name="Venice F."/>
            <person name="Ghignone S."/>
            <person name="Salvioli di Fossalunga A."/>
            <person name="Amselem J."/>
            <person name="Novero M."/>
            <person name="Xianan X."/>
            <person name="Sedzielewska Toro K."/>
            <person name="Morin E."/>
            <person name="Lipzen A."/>
            <person name="Grigoriev I.V."/>
            <person name="Henrissat B."/>
            <person name="Martin F.M."/>
            <person name="Bonfante P."/>
        </authorList>
    </citation>
    <scope>NUCLEOTIDE SEQUENCE [LARGE SCALE GENOMIC DNA]</scope>
    <source>
        <strain evidence="2 3">BEG34</strain>
    </source>
</reference>